<name>A0AA36MWU1_9DINO</name>
<proteinExistence type="predicted"/>
<dbReference type="Proteomes" id="UP001178507">
    <property type="component" value="Unassembled WGS sequence"/>
</dbReference>
<reference evidence="1" key="1">
    <citation type="submission" date="2023-08" db="EMBL/GenBank/DDBJ databases">
        <authorList>
            <person name="Chen Y."/>
            <person name="Shah S."/>
            <person name="Dougan E. K."/>
            <person name="Thang M."/>
            <person name="Chan C."/>
        </authorList>
    </citation>
    <scope>NUCLEOTIDE SEQUENCE</scope>
</reference>
<comment type="caution">
    <text evidence="1">The sequence shown here is derived from an EMBL/GenBank/DDBJ whole genome shotgun (WGS) entry which is preliminary data.</text>
</comment>
<accession>A0AA36MWU1</accession>
<sequence>MSTLKRQLRPVQLIVFGMAIFLDRSFMELPPSVVRVFIDGDCVPEPFFTLLRRLSSRSRVAVFAAFRPFEGKVSAWGTFWASSFKVIPMQEERLRSRLLASGIDDSLIFLHPSKTNAMNAADVILTFLFGRYAGTKNYLVSDDRQWFKEVVKSKPTVWITSDKFREP</sequence>
<keyword evidence="2" id="KW-1185">Reference proteome</keyword>
<dbReference type="EMBL" id="CAUJNA010001009">
    <property type="protein sequence ID" value="CAJ1383369.1"/>
    <property type="molecule type" value="Genomic_DNA"/>
</dbReference>
<gene>
    <name evidence="1" type="ORF">EVOR1521_LOCUS10508</name>
</gene>
<protein>
    <submittedName>
        <fullName evidence="1">Uncharacterized protein</fullName>
    </submittedName>
</protein>
<organism evidence="1 2">
    <name type="scientific">Effrenium voratum</name>
    <dbReference type="NCBI Taxonomy" id="2562239"/>
    <lineage>
        <taxon>Eukaryota</taxon>
        <taxon>Sar</taxon>
        <taxon>Alveolata</taxon>
        <taxon>Dinophyceae</taxon>
        <taxon>Suessiales</taxon>
        <taxon>Symbiodiniaceae</taxon>
        <taxon>Effrenium</taxon>
    </lineage>
</organism>
<evidence type="ECO:0000313" key="2">
    <source>
        <dbReference type="Proteomes" id="UP001178507"/>
    </source>
</evidence>
<dbReference type="AlphaFoldDB" id="A0AA36MWU1"/>
<evidence type="ECO:0000313" key="1">
    <source>
        <dbReference type="EMBL" id="CAJ1383369.1"/>
    </source>
</evidence>